<dbReference type="SMART" id="SM00345">
    <property type="entry name" value="HTH_GNTR"/>
    <property type="match status" value="1"/>
</dbReference>
<dbReference type="InterPro" id="IPR036388">
    <property type="entry name" value="WH-like_DNA-bd_sf"/>
</dbReference>
<evidence type="ECO:0000313" key="6">
    <source>
        <dbReference type="EMBL" id="MTD54003.1"/>
    </source>
</evidence>
<keyword evidence="2" id="KW-0238">DNA-binding</keyword>
<sequence>MLGVTMPPERTRAAGVFARLRADILSGALPPGTKLAFSSLSDRYAASVGVTREALSRLGELGLVVSEPQVGYRVPFISAEDLLDLTVARCEVECAALEQSVARAGLEWETGVVASHYALERTPVWKDETARVVSPEWSAQHTAFHVALISGCPSRRLIDIAAALRDANQIYWSWSSGVTLDRDRRDFAAEHVAIKDAALARDAALASGLLRAHLRKTADILLDHLKSTDTQADEAKPVAGPDERGVAKSGG</sequence>
<dbReference type="Gene3D" id="1.10.10.10">
    <property type="entry name" value="Winged helix-like DNA-binding domain superfamily/Winged helix DNA-binding domain"/>
    <property type="match status" value="1"/>
</dbReference>
<evidence type="ECO:0000259" key="5">
    <source>
        <dbReference type="PROSITE" id="PS50949"/>
    </source>
</evidence>
<name>A0A6N7YYM7_9PSEU</name>
<dbReference type="OrthoDB" id="3367236at2"/>
<keyword evidence="7" id="KW-1185">Reference proteome</keyword>
<gene>
    <name evidence="6" type="ORF">GKO32_08420</name>
</gene>
<comment type="caution">
    <text evidence="6">The sequence shown here is derived from an EMBL/GenBank/DDBJ whole genome shotgun (WGS) entry which is preliminary data.</text>
</comment>
<dbReference type="InterPro" id="IPR011711">
    <property type="entry name" value="GntR_C"/>
</dbReference>
<feature type="domain" description="HTH gntR-type" evidence="5">
    <location>
        <begin position="10"/>
        <end position="77"/>
    </location>
</feature>
<keyword evidence="3" id="KW-0804">Transcription</keyword>
<dbReference type="PANTHER" id="PTHR43537:SF20">
    <property type="entry name" value="HTH-TYPE TRANSCRIPTIONAL REPRESSOR GLAR"/>
    <property type="match status" value="1"/>
</dbReference>
<dbReference type="PANTHER" id="PTHR43537">
    <property type="entry name" value="TRANSCRIPTIONAL REGULATOR, GNTR FAMILY"/>
    <property type="match status" value="1"/>
</dbReference>
<dbReference type="GO" id="GO:0003677">
    <property type="term" value="F:DNA binding"/>
    <property type="evidence" value="ECO:0007669"/>
    <property type="project" value="UniProtKB-KW"/>
</dbReference>
<protein>
    <submittedName>
        <fullName evidence="6">FCD domain-containing protein</fullName>
    </submittedName>
</protein>
<dbReference type="SUPFAM" id="SSF48008">
    <property type="entry name" value="GntR ligand-binding domain-like"/>
    <property type="match status" value="1"/>
</dbReference>
<keyword evidence="1" id="KW-0805">Transcription regulation</keyword>
<dbReference type="SMART" id="SM00895">
    <property type="entry name" value="FCD"/>
    <property type="match status" value="1"/>
</dbReference>
<dbReference type="PROSITE" id="PS50949">
    <property type="entry name" value="HTH_GNTR"/>
    <property type="match status" value="1"/>
</dbReference>
<reference evidence="6 7" key="1">
    <citation type="submission" date="2019-11" db="EMBL/GenBank/DDBJ databases">
        <title>Draft genome of Amycolatopsis RM579.</title>
        <authorList>
            <person name="Duangmal K."/>
            <person name="Mingma R."/>
        </authorList>
    </citation>
    <scope>NUCLEOTIDE SEQUENCE [LARGE SCALE GENOMIC DNA]</scope>
    <source>
        <strain evidence="6 7">RM579</strain>
    </source>
</reference>
<evidence type="ECO:0000313" key="7">
    <source>
        <dbReference type="Proteomes" id="UP000440096"/>
    </source>
</evidence>
<dbReference type="InterPro" id="IPR036390">
    <property type="entry name" value="WH_DNA-bd_sf"/>
</dbReference>
<organism evidence="6 7">
    <name type="scientific">Amycolatopsis pithecellobii</name>
    <dbReference type="NCBI Taxonomy" id="664692"/>
    <lineage>
        <taxon>Bacteria</taxon>
        <taxon>Bacillati</taxon>
        <taxon>Actinomycetota</taxon>
        <taxon>Actinomycetes</taxon>
        <taxon>Pseudonocardiales</taxon>
        <taxon>Pseudonocardiaceae</taxon>
        <taxon>Amycolatopsis</taxon>
    </lineage>
</organism>
<dbReference type="Pfam" id="PF07729">
    <property type="entry name" value="FCD"/>
    <property type="match status" value="1"/>
</dbReference>
<feature type="region of interest" description="Disordered" evidence="4">
    <location>
        <begin position="230"/>
        <end position="251"/>
    </location>
</feature>
<dbReference type="InterPro" id="IPR008920">
    <property type="entry name" value="TF_FadR/GntR_C"/>
</dbReference>
<dbReference type="SUPFAM" id="SSF46785">
    <property type="entry name" value="Winged helix' DNA-binding domain"/>
    <property type="match status" value="1"/>
</dbReference>
<dbReference type="Gene3D" id="1.20.120.530">
    <property type="entry name" value="GntR ligand-binding domain-like"/>
    <property type="match status" value="1"/>
</dbReference>
<dbReference type="GO" id="GO:0003700">
    <property type="term" value="F:DNA-binding transcription factor activity"/>
    <property type="evidence" value="ECO:0007669"/>
    <property type="project" value="InterPro"/>
</dbReference>
<evidence type="ECO:0000256" key="1">
    <source>
        <dbReference type="ARBA" id="ARBA00023015"/>
    </source>
</evidence>
<proteinExistence type="predicted"/>
<dbReference type="EMBL" id="WMBA01000009">
    <property type="protein sequence ID" value="MTD54003.1"/>
    <property type="molecule type" value="Genomic_DNA"/>
</dbReference>
<dbReference type="InterPro" id="IPR000524">
    <property type="entry name" value="Tscrpt_reg_HTH_GntR"/>
</dbReference>
<dbReference type="Proteomes" id="UP000440096">
    <property type="component" value="Unassembled WGS sequence"/>
</dbReference>
<accession>A0A6N7YYM7</accession>
<dbReference type="AlphaFoldDB" id="A0A6N7YYM7"/>
<evidence type="ECO:0000256" key="2">
    <source>
        <dbReference type="ARBA" id="ARBA00023125"/>
    </source>
</evidence>
<evidence type="ECO:0000256" key="3">
    <source>
        <dbReference type="ARBA" id="ARBA00023163"/>
    </source>
</evidence>
<evidence type="ECO:0000256" key="4">
    <source>
        <dbReference type="SAM" id="MobiDB-lite"/>
    </source>
</evidence>
<dbReference type="Pfam" id="PF00392">
    <property type="entry name" value="GntR"/>
    <property type="match status" value="1"/>
</dbReference>